<accession>A0A1H9RRV9</accession>
<organism evidence="1 2">
    <name type="scientific">Gracilibacillus ureilyticus</name>
    <dbReference type="NCBI Taxonomy" id="531814"/>
    <lineage>
        <taxon>Bacteria</taxon>
        <taxon>Bacillati</taxon>
        <taxon>Bacillota</taxon>
        <taxon>Bacilli</taxon>
        <taxon>Bacillales</taxon>
        <taxon>Bacillaceae</taxon>
        <taxon>Gracilibacillus</taxon>
    </lineage>
</organism>
<proteinExistence type="predicted"/>
<dbReference type="Proteomes" id="UP000199687">
    <property type="component" value="Unassembled WGS sequence"/>
</dbReference>
<evidence type="ECO:0000313" key="1">
    <source>
        <dbReference type="EMBL" id="SER75436.1"/>
    </source>
</evidence>
<dbReference type="STRING" id="531814.SAMN04487944_109129"/>
<protein>
    <submittedName>
        <fullName evidence="1">Uncharacterized protein</fullName>
    </submittedName>
</protein>
<dbReference type="EMBL" id="FOGL01000009">
    <property type="protein sequence ID" value="SER75436.1"/>
    <property type="molecule type" value="Genomic_DNA"/>
</dbReference>
<keyword evidence="2" id="KW-1185">Reference proteome</keyword>
<evidence type="ECO:0000313" key="2">
    <source>
        <dbReference type="Proteomes" id="UP000199687"/>
    </source>
</evidence>
<dbReference type="AlphaFoldDB" id="A0A1H9RRV9"/>
<name>A0A1H9RRV9_9BACI</name>
<sequence>MIDIFELFSDIPEKEFQVNEQCEKCGGTGLDSAFGFCEECMNYFNGNETD</sequence>
<reference evidence="1 2" key="1">
    <citation type="submission" date="2016-10" db="EMBL/GenBank/DDBJ databases">
        <authorList>
            <person name="de Groot N.N."/>
        </authorList>
    </citation>
    <scope>NUCLEOTIDE SEQUENCE [LARGE SCALE GENOMIC DNA]</scope>
    <source>
        <strain evidence="1 2">CGMCC 1.7727</strain>
    </source>
</reference>
<gene>
    <name evidence="1" type="ORF">SAMN04487944_109129</name>
</gene>
<dbReference type="RefSeq" id="WP_175480414.1">
    <property type="nucleotide sequence ID" value="NZ_FOGL01000009.1"/>
</dbReference>